<accession>K6WPY9</accession>
<comment type="caution">
    <text evidence="6">The sequence shown here is derived from an EMBL/GenBank/DDBJ whole genome shotgun (WGS) entry which is preliminary data.</text>
</comment>
<evidence type="ECO:0000256" key="3">
    <source>
        <dbReference type="ARBA" id="ARBA00023163"/>
    </source>
</evidence>
<dbReference type="eggNOG" id="COG0664">
    <property type="taxonomic scope" value="Bacteria"/>
</dbReference>
<evidence type="ECO:0000313" key="7">
    <source>
        <dbReference type="Proteomes" id="UP000008366"/>
    </source>
</evidence>
<dbReference type="Pfam" id="PF13545">
    <property type="entry name" value="HTH_Crp_2"/>
    <property type="match status" value="1"/>
</dbReference>
<dbReference type="SUPFAM" id="SSF51206">
    <property type="entry name" value="cAMP-binding domain-like"/>
    <property type="match status" value="1"/>
</dbReference>
<feature type="domain" description="Cyclic nucleotide-binding" evidence="4">
    <location>
        <begin position="24"/>
        <end position="145"/>
    </location>
</feature>
<dbReference type="STRING" id="1184609.KILIM_003_01050"/>
<reference evidence="6 7" key="1">
    <citation type="submission" date="2012-08" db="EMBL/GenBank/DDBJ databases">
        <title>Whole genome shotgun sequence of Kineosphaera limosa NBRC 100340.</title>
        <authorList>
            <person name="Yoshida I."/>
            <person name="Isaki S."/>
            <person name="Hosoyama A."/>
            <person name="Tsuchikane K."/>
            <person name="Katsumata H."/>
            <person name="Ando Y."/>
            <person name="Ohji S."/>
            <person name="Hamada M."/>
            <person name="Tamura T."/>
            <person name="Yamazoe A."/>
            <person name="Yamazaki S."/>
            <person name="Fujita N."/>
        </authorList>
    </citation>
    <scope>NUCLEOTIDE SEQUENCE [LARGE SCALE GENOMIC DNA]</scope>
    <source>
        <strain evidence="6 7">NBRC 100340</strain>
    </source>
</reference>
<dbReference type="PROSITE" id="PS00889">
    <property type="entry name" value="CNMP_BINDING_2"/>
    <property type="match status" value="1"/>
</dbReference>
<dbReference type="AlphaFoldDB" id="K6WPY9"/>
<dbReference type="SUPFAM" id="SSF46785">
    <property type="entry name" value="Winged helix' DNA-binding domain"/>
    <property type="match status" value="1"/>
</dbReference>
<feature type="domain" description="HTH crp-type" evidence="5">
    <location>
        <begin position="159"/>
        <end position="229"/>
    </location>
</feature>
<dbReference type="InterPro" id="IPR018490">
    <property type="entry name" value="cNMP-bd_dom_sf"/>
</dbReference>
<dbReference type="CDD" id="cd00038">
    <property type="entry name" value="CAP_ED"/>
    <property type="match status" value="1"/>
</dbReference>
<dbReference type="InterPro" id="IPR036388">
    <property type="entry name" value="WH-like_DNA-bd_sf"/>
</dbReference>
<dbReference type="SMART" id="SM00100">
    <property type="entry name" value="cNMP"/>
    <property type="match status" value="1"/>
</dbReference>
<dbReference type="PROSITE" id="PS51063">
    <property type="entry name" value="HTH_CRP_2"/>
    <property type="match status" value="1"/>
</dbReference>
<dbReference type="SMART" id="SM00419">
    <property type="entry name" value="HTH_CRP"/>
    <property type="match status" value="1"/>
</dbReference>
<organism evidence="6 7">
    <name type="scientific">Kineosphaera limosa NBRC 100340</name>
    <dbReference type="NCBI Taxonomy" id="1184609"/>
    <lineage>
        <taxon>Bacteria</taxon>
        <taxon>Bacillati</taxon>
        <taxon>Actinomycetota</taxon>
        <taxon>Actinomycetes</taxon>
        <taxon>Micrococcales</taxon>
        <taxon>Dermatophilaceae</taxon>
        <taxon>Kineosphaera</taxon>
    </lineage>
</organism>
<proteinExistence type="predicted"/>
<dbReference type="InterPro" id="IPR050397">
    <property type="entry name" value="Env_Response_Regulators"/>
</dbReference>
<evidence type="ECO:0000313" key="6">
    <source>
        <dbReference type="EMBL" id="GAB94182.1"/>
    </source>
</evidence>
<dbReference type="PANTHER" id="PTHR24567:SF74">
    <property type="entry name" value="HTH-TYPE TRANSCRIPTIONAL REGULATOR ARCR"/>
    <property type="match status" value="1"/>
</dbReference>
<evidence type="ECO:0000259" key="5">
    <source>
        <dbReference type="PROSITE" id="PS51063"/>
    </source>
</evidence>
<dbReference type="GO" id="GO:0005829">
    <property type="term" value="C:cytosol"/>
    <property type="evidence" value="ECO:0007669"/>
    <property type="project" value="TreeGrafter"/>
</dbReference>
<protein>
    <submittedName>
        <fullName evidence="6">Putative Crp family transcriptional regulator</fullName>
    </submittedName>
</protein>
<keyword evidence="1" id="KW-0805">Transcription regulation</keyword>
<dbReference type="PROSITE" id="PS50042">
    <property type="entry name" value="CNMP_BINDING_3"/>
    <property type="match status" value="1"/>
</dbReference>
<dbReference type="EMBL" id="BAHD01000003">
    <property type="protein sequence ID" value="GAB94182.1"/>
    <property type="molecule type" value="Genomic_DNA"/>
</dbReference>
<keyword evidence="2" id="KW-0238">DNA-binding</keyword>
<dbReference type="GO" id="GO:0003700">
    <property type="term" value="F:DNA-binding transcription factor activity"/>
    <property type="evidence" value="ECO:0007669"/>
    <property type="project" value="TreeGrafter"/>
</dbReference>
<dbReference type="InterPro" id="IPR000595">
    <property type="entry name" value="cNMP-bd_dom"/>
</dbReference>
<dbReference type="InterPro" id="IPR014710">
    <property type="entry name" value="RmlC-like_jellyroll"/>
</dbReference>
<dbReference type="Pfam" id="PF00027">
    <property type="entry name" value="cNMP_binding"/>
    <property type="match status" value="1"/>
</dbReference>
<dbReference type="Proteomes" id="UP000008366">
    <property type="component" value="Unassembled WGS sequence"/>
</dbReference>
<dbReference type="InterPro" id="IPR012318">
    <property type="entry name" value="HTH_CRP"/>
</dbReference>
<dbReference type="Gene3D" id="2.60.120.10">
    <property type="entry name" value="Jelly Rolls"/>
    <property type="match status" value="1"/>
</dbReference>
<name>K6WPY9_9MICO</name>
<dbReference type="InterPro" id="IPR036390">
    <property type="entry name" value="WH_DNA-bd_sf"/>
</dbReference>
<dbReference type="InterPro" id="IPR018488">
    <property type="entry name" value="cNMP-bd_CS"/>
</dbReference>
<sequence length="236" mass="25653">MTATWCRLVNGAAVEDTSLVESTLAAALDEATRDRLRDVAARRRFRRGEVIFHAGDAANSMHVIASGHVSVQVATWSGDLAILTVLGPGSSFGEIALLREDAERSATVAALDAVETWMIGKADFVRLRATNPAMDRFLVSQLTRYIRRQDARVIEALYVPADKRVLRRVLAMGRLYGDGSPGTVVPLTQEILASMAGTTRPTANQVLRAAERDGLIAMSRGEVRIEDPAGLTRRAR</sequence>
<dbReference type="PANTHER" id="PTHR24567">
    <property type="entry name" value="CRP FAMILY TRANSCRIPTIONAL REGULATORY PROTEIN"/>
    <property type="match status" value="1"/>
</dbReference>
<gene>
    <name evidence="6" type="ORF">KILIM_003_01050</name>
</gene>
<keyword evidence="7" id="KW-1185">Reference proteome</keyword>
<dbReference type="GO" id="GO:0003677">
    <property type="term" value="F:DNA binding"/>
    <property type="evidence" value="ECO:0007669"/>
    <property type="project" value="UniProtKB-KW"/>
</dbReference>
<evidence type="ECO:0000259" key="4">
    <source>
        <dbReference type="PROSITE" id="PS50042"/>
    </source>
</evidence>
<evidence type="ECO:0000256" key="1">
    <source>
        <dbReference type="ARBA" id="ARBA00023015"/>
    </source>
</evidence>
<dbReference type="OrthoDB" id="892842at2"/>
<dbReference type="Gene3D" id="1.10.10.10">
    <property type="entry name" value="Winged helix-like DNA-binding domain superfamily/Winged helix DNA-binding domain"/>
    <property type="match status" value="1"/>
</dbReference>
<evidence type="ECO:0000256" key="2">
    <source>
        <dbReference type="ARBA" id="ARBA00023125"/>
    </source>
</evidence>
<keyword evidence="3" id="KW-0804">Transcription</keyword>